<sequence length="92" mass="10830">MKIAKKEYLQINQDYLKELRERKEKKANSKDIDYVSNNAFYCKERDVKDGLMEAQKGVKLIHLTSPSARCTSKTKNKAKDWREKLEQAGMKF</sequence>
<dbReference type="KEGG" id="het:BBW65_07185"/>
<evidence type="ECO:0000313" key="1">
    <source>
        <dbReference type="EMBL" id="ANV98590.1"/>
    </source>
</evidence>
<protein>
    <submittedName>
        <fullName evidence="1">Uncharacterized protein</fullName>
    </submittedName>
</protein>
<accession>A0A1B1U777</accession>
<dbReference type="RefSeq" id="WP_066341482.1">
    <property type="nucleotide sequence ID" value="NZ_CP016503.1"/>
</dbReference>
<proteinExistence type="predicted"/>
<gene>
    <name evidence="1" type="ORF">BBW65_07185</name>
</gene>
<dbReference type="AlphaFoldDB" id="A0A1B1U777"/>
<dbReference type="EMBL" id="CP016503">
    <property type="protein sequence ID" value="ANV98590.1"/>
    <property type="molecule type" value="Genomic_DNA"/>
</dbReference>
<dbReference type="STRING" id="222136.BBW65_07185"/>
<reference evidence="2" key="1">
    <citation type="submission" date="2016-07" db="EMBL/GenBank/DDBJ databases">
        <authorList>
            <person name="Florea S."/>
            <person name="Webb J.S."/>
            <person name="Jaromczyk J."/>
            <person name="Schardl C.L."/>
        </authorList>
    </citation>
    <scope>NUCLEOTIDE SEQUENCE [LARGE SCALE GENOMIC DNA]</scope>
    <source>
        <strain evidence="2">MIT 01-6242</strain>
    </source>
</reference>
<dbReference type="Proteomes" id="UP000092884">
    <property type="component" value="Chromosome"/>
</dbReference>
<keyword evidence="2" id="KW-1185">Reference proteome</keyword>
<organism evidence="1 2">
    <name type="scientific">Helicobacter enhydrae</name>
    <dbReference type="NCBI Taxonomy" id="222136"/>
    <lineage>
        <taxon>Bacteria</taxon>
        <taxon>Pseudomonadati</taxon>
        <taxon>Campylobacterota</taxon>
        <taxon>Epsilonproteobacteria</taxon>
        <taxon>Campylobacterales</taxon>
        <taxon>Helicobacteraceae</taxon>
        <taxon>Helicobacter</taxon>
    </lineage>
</organism>
<name>A0A1B1U777_9HELI</name>
<evidence type="ECO:0000313" key="2">
    <source>
        <dbReference type="Proteomes" id="UP000092884"/>
    </source>
</evidence>